<dbReference type="GO" id="GO:0005576">
    <property type="term" value="C:extracellular region"/>
    <property type="evidence" value="ECO:0007669"/>
    <property type="project" value="UniProtKB-SubCell"/>
</dbReference>
<protein>
    <submittedName>
        <fullName evidence="12">Laminin EGF-like domain-containing protein</fullName>
    </submittedName>
</protein>
<dbReference type="InterPro" id="IPR050440">
    <property type="entry name" value="Laminin/Netrin_ECM"/>
</dbReference>
<dbReference type="GO" id="GO:0009887">
    <property type="term" value="P:animal organ morphogenesis"/>
    <property type="evidence" value="ECO:0007669"/>
    <property type="project" value="TreeGrafter"/>
</dbReference>
<feature type="disulfide bond" evidence="8">
    <location>
        <begin position="123"/>
        <end position="132"/>
    </location>
</feature>
<name>A0A0R3TJ19_RODNA</name>
<dbReference type="GO" id="GO:0016477">
    <property type="term" value="P:cell migration"/>
    <property type="evidence" value="ECO:0007669"/>
    <property type="project" value="TreeGrafter"/>
</dbReference>
<dbReference type="Pfam" id="PF00053">
    <property type="entry name" value="EGF_laminin"/>
    <property type="match status" value="2"/>
</dbReference>
<evidence type="ECO:0000256" key="4">
    <source>
        <dbReference type="ARBA" id="ARBA00022737"/>
    </source>
</evidence>
<dbReference type="GO" id="GO:0009888">
    <property type="term" value="P:tissue development"/>
    <property type="evidence" value="ECO:0007669"/>
    <property type="project" value="TreeGrafter"/>
</dbReference>
<evidence type="ECO:0000313" key="11">
    <source>
        <dbReference type="Proteomes" id="UP000278807"/>
    </source>
</evidence>
<keyword evidence="3" id="KW-0732">Signal</keyword>
<dbReference type="AlphaFoldDB" id="A0A0R3TJ19"/>
<reference evidence="12" key="1">
    <citation type="submission" date="2017-02" db="UniProtKB">
        <authorList>
            <consortium name="WormBaseParasite"/>
        </authorList>
    </citation>
    <scope>IDENTIFICATION</scope>
</reference>
<dbReference type="Proteomes" id="UP000278807">
    <property type="component" value="Unassembled WGS sequence"/>
</dbReference>
<dbReference type="InterPro" id="IPR002049">
    <property type="entry name" value="LE_dom"/>
</dbReference>
<keyword evidence="6" id="KW-0325">Glycoprotein</keyword>
<dbReference type="GO" id="GO:0043256">
    <property type="term" value="C:laminin complex"/>
    <property type="evidence" value="ECO:0007669"/>
    <property type="project" value="TreeGrafter"/>
</dbReference>
<dbReference type="PROSITE" id="PS01248">
    <property type="entry name" value="EGF_LAM_1"/>
    <property type="match status" value="2"/>
</dbReference>
<feature type="domain" description="Laminin EGF-like" evidence="9">
    <location>
        <begin position="100"/>
        <end position="148"/>
    </location>
</feature>
<evidence type="ECO:0000256" key="2">
    <source>
        <dbReference type="ARBA" id="ARBA00022525"/>
    </source>
</evidence>
<comment type="caution">
    <text evidence="8">Lacks conserved residue(s) required for the propagation of feature annotation.</text>
</comment>
<proteinExistence type="predicted"/>
<accession>A0A0R3TJ19</accession>
<comment type="subcellular location">
    <subcellularLocation>
        <location evidence="1">Secreted</location>
    </subcellularLocation>
</comment>
<dbReference type="Gene3D" id="2.10.25.10">
    <property type="entry name" value="Laminin"/>
    <property type="match status" value="3"/>
</dbReference>
<dbReference type="SMART" id="SM00180">
    <property type="entry name" value="EGF_Lam"/>
    <property type="match status" value="2"/>
</dbReference>
<evidence type="ECO:0000313" key="12">
    <source>
        <dbReference type="WBParaSite" id="HNAJ_0000706001-mRNA-1"/>
    </source>
</evidence>
<evidence type="ECO:0000259" key="9">
    <source>
        <dbReference type="PROSITE" id="PS50027"/>
    </source>
</evidence>
<dbReference type="GO" id="GO:0007411">
    <property type="term" value="P:axon guidance"/>
    <property type="evidence" value="ECO:0007669"/>
    <property type="project" value="TreeGrafter"/>
</dbReference>
<dbReference type="OrthoDB" id="5984158at2759"/>
<evidence type="ECO:0000256" key="7">
    <source>
        <dbReference type="ARBA" id="ARBA00023292"/>
    </source>
</evidence>
<evidence type="ECO:0000256" key="5">
    <source>
        <dbReference type="ARBA" id="ARBA00023157"/>
    </source>
</evidence>
<gene>
    <name evidence="10" type="ORF">HNAJ_LOCUS7056</name>
</gene>
<dbReference type="GO" id="GO:0070831">
    <property type="term" value="P:basement membrane assembly"/>
    <property type="evidence" value="ECO:0007669"/>
    <property type="project" value="TreeGrafter"/>
</dbReference>
<dbReference type="Pfam" id="PF24973">
    <property type="entry name" value="EGF_LMN_ATRN"/>
    <property type="match status" value="1"/>
</dbReference>
<keyword evidence="2" id="KW-0964">Secreted</keyword>
<sequence length="148" mass="15516">MCNGHGNDCRPIGGYGPNPKLVCVCNPAHHTAGDNCERCAPACECNGNANHCEFDENEYRTTGSGGICIGCGNNTMGKHCETCLPGHYPDPHQPSVCLPCACDPMGTVEGGESRCSADGQCKCKPGVGGKRCDRCLPDYHSFTSSGCQ</sequence>
<keyword evidence="7 8" id="KW-0424">Laminin EGF-like domain</keyword>
<keyword evidence="4" id="KW-0677">Repeat</keyword>
<evidence type="ECO:0000313" key="10">
    <source>
        <dbReference type="EMBL" id="VDO02916.1"/>
    </source>
</evidence>
<dbReference type="SUPFAM" id="SSF57196">
    <property type="entry name" value="EGF/Laminin"/>
    <property type="match status" value="2"/>
</dbReference>
<evidence type="ECO:0000256" key="3">
    <source>
        <dbReference type="ARBA" id="ARBA00022729"/>
    </source>
</evidence>
<keyword evidence="11" id="KW-1185">Reference proteome</keyword>
<dbReference type="PANTHER" id="PTHR10574:SF419">
    <property type="entry name" value="LAMININ SUBUNIT ALPHA-3-RELATED"/>
    <property type="match status" value="1"/>
</dbReference>
<dbReference type="STRING" id="102285.A0A0R3TJ19"/>
<organism evidence="12">
    <name type="scientific">Rodentolepis nana</name>
    <name type="common">Dwarf tapeworm</name>
    <name type="synonym">Hymenolepis nana</name>
    <dbReference type="NCBI Taxonomy" id="102285"/>
    <lineage>
        <taxon>Eukaryota</taxon>
        <taxon>Metazoa</taxon>
        <taxon>Spiralia</taxon>
        <taxon>Lophotrochozoa</taxon>
        <taxon>Platyhelminthes</taxon>
        <taxon>Cestoda</taxon>
        <taxon>Eucestoda</taxon>
        <taxon>Cyclophyllidea</taxon>
        <taxon>Hymenolepididae</taxon>
        <taxon>Rodentolepis</taxon>
    </lineage>
</organism>
<evidence type="ECO:0000256" key="6">
    <source>
        <dbReference type="ARBA" id="ARBA00023180"/>
    </source>
</evidence>
<dbReference type="PROSITE" id="PS50027">
    <property type="entry name" value="EGF_LAM_2"/>
    <property type="match status" value="1"/>
</dbReference>
<evidence type="ECO:0000256" key="1">
    <source>
        <dbReference type="ARBA" id="ARBA00004613"/>
    </source>
</evidence>
<reference evidence="10 11" key="2">
    <citation type="submission" date="2018-11" db="EMBL/GenBank/DDBJ databases">
        <authorList>
            <consortium name="Pathogen Informatics"/>
        </authorList>
    </citation>
    <scope>NUCLEOTIDE SEQUENCE [LARGE SCALE GENOMIC DNA]</scope>
</reference>
<dbReference type="InterPro" id="IPR056863">
    <property type="entry name" value="LMN_ATRN_NET-like_EGF"/>
</dbReference>
<dbReference type="WBParaSite" id="HNAJ_0000706001-mRNA-1">
    <property type="protein sequence ID" value="HNAJ_0000706001-mRNA-1"/>
    <property type="gene ID" value="HNAJ_0000706001"/>
</dbReference>
<dbReference type="EMBL" id="UZAE01010072">
    <property type="protein sequence ID" value="VDO02916.1"/>
    <property type="molecule type" value="Genomic_DNA"/>
</dbReference>
<keyword evidence="5 8" id="KW-1015">Disulfide bond</keyword>
<dbReference type="GO" id="GO:0034446">
    <property type="term" value="P:substrate adhesion-dependent cell spreading"/>
    <property type="evidence" value="ECO:0007669"/>
    <property type="project" value="TreeGrafter"/>
</dbReference>
<evidence type="ECO:0000256" key="8">
    <source>
        <dbReference type="PROSITE-ProRule" id="PRU00460"/>
    </source>
</evidence>
<dbReference type="PANTHER" id="PTHR10574">
    <property type="entry name" value="NETRIN/LAMININ-RELATED"/>
    <property type="match status" value="1"/>
</dbReference>
<dbReference type="CDD" id="cd00055">
    <property type="entry name" value="EGF_Lam"/>
    <property type="match status" value="1"/>
</dbReference>
<dbReference type="FunFam" id="2.10.25.10:FF:000090">
    <property type="entry name" value="laminin subunit alpha"/>
    <property type="match status" value="1"/>
</dbReference>